<protein>
    <submittedName>
        <fullName evidence="2">Uncharacterized protein</fullName>
    </submittedName>
</protein>
<name>A0A8U0A3B6_9EURY</name>
<gene>
    <name evidence="2" type="ORF">MW046_00380</name>
</gene>
<reference evidence="2" key="1">
    <citation type="submission" date="2022-04" db="EMBL/GenBank/DDBJ databases">
        <title>Halocatena sp. nov., isolated from a salt lake.</title>
        <authorList>
            <person name="Cui H.-L."/>
        </authorList>
    </citation>
    <scope>NUCLEOTIDE SEQUENCE</scope>
    <source>
        <strain evidence="2">AD-1</strain>
    </source>
</reference>
<dbReference type="RefSeq" id="WP_247993598.1">
    <property type="nucleotide sequence ID" value="NZ_CP096019.1"/>
</dbReference>
<sequence>MVERNDPARAGVKAGRLVGLLTGVLAVVSLLEIQGTYYGEMTAILGLFGIDWFPVSALFWWNALLTIIARYTLGYVTGSLIGVLYDWLDHPSCSVLIGGVLGIGIVDGFVATVDTRSILIGGGYLLAWVCYAPTFLWLFDADAGDDRSGPLRLGD</sequence>
<feature type="transmembrane region" description="Helical" evidence="1">
    <location>
        <begin position="95"/>
        <end position="112"/>
    </location>
</feature>
<keyword evidence="1" id="KW-0812">Transmembrane</keyword>
<organism evidence="2 3">
    <name type="scientific">Halocatena salina</name>
    <dbReference type="NCBI Taxonomy" id="2934340"/>
    <lineage>
        <taxon>Archaea</taxon>
        <taxon>Methanobacteriati</taxon>
        <taxon>Methanobacteriota</taxon>
        <taxon>Stenosarchaea group</taxon>
        <taxon>Halobacteria</taxon>
        <taxon>Halobacteriales</taxon>
        <taxon>Natronomonadaceae</taxon>
        <taxon>Halocatena</taxon>
    </lineage>
</organism>
<dbReference type="AlphaFoldDB" id="A0A8U0A3B6"/>
<feature type="transmembrane region" description="Helical" evidence="1">
    <location>
        <begin position="43"/>
        <end position="61"/>
    </location>
</feature>
<feature type="transmembrane region" description="Helical" evidence="1">
    <location>
        <begin position="14"/>
        <end position="31"/>
    </location>
</feature>
<keyword evidence="1" id="KW-0472">Membrane</keyword>
<dbReference type="Proteomes" id="UP000831768">
    <property type="component" value="Chromosome"/>
</dbReference>
<evidence type="ECO:0000313" key="3">
    <source>
        <dbReference type="Proteomes" id="UP000831768"/>
    </source>
</evidence>
<proteinExistence type="predicted"/>
<accession>A0A8U0A3B6</accession>
<keyword evidence="1" id="KW-1133">Transmembrane helix</keyword>
<keyword evidence="3" id="KW-1185">Reference proteome</keyword>
<evidence type="ECO:0000256" key="1">
    <source>
        <dbReference type="SAM" id="Phobius"/>
    </source>
</evidence>
<evidence type="ECO:0000313" key="2">
    <source>
        <dbReference type="EMBL" id="UPM42928.1"/>
    </source>
</evidence>
<dbReference type="KEGG" id="haad:MW046_00380"/>
<dbReference type="EMBL" id="CP096019">
    <property type="protein sequence ID" value="UPM42928.1"/>
    <property type="molecule type" value="Genomic_DNA"/>
</dbReference>
<dbReference type="GeneID" id="71926457"/>
<feature type="transmembrane region" description="Helical" evidence="1">
    <location>
        <begin position="67"/>
        <end position="88"/>
    </location>
</feature>
<feature type="transmembrane region" description="Helical" evidence="1">
    <location>
        <begin position="118"/>
        <end position="139"/>
    </location>
</feature>